<dbReference type="Pfam" id="PF13843">
    <property type="entry name" value="DDE_Tnp_1_7"/>
    <property type="match status" value="1"/>
</dbReference>
<dbReference type="AlphaFoldDB" id="A0A8K0C9R7"/>
<organism evidence="2 3">
    <name type="scientific">Ignelater luminosus</name>
    <name type="common">Cucubano</name>
    <name type="synonym">Pyrophorus luminosus</name>
    <dbReference type="NCBI Taxonomy" id="2038154"/>
    <lineage>
        <taxon>Eukaryota</taxon>
        <taxon>Metazoa</taxon>
        <taxon>Ecdysozoa</taxon>
        <taxon>Arthropoda</taxon>
        <taxon>Hexapoda</taxon>
        <taxon>Insecta</taxon>
        <taxon>Pterygota</taxon>
        <taxon>Neoptera</taxon>
        <taxon>Endopterygota</taxon>
        <taxon>Coleoptera</taxon>
        <taxon>Polyphaga</taxon>
        <taxon>Elateriformia</taxon>
        <taxon>Elateroidea</taxon>
        <taxon>Elateridae</taxon>
        <taxon>Agrypninae</taxon>
        <taxon>Pyrophorini</taxon>
        <taxon>Ignelater</taxon>
    </lineage>
</organism>
<evidence type="ECO:0000313" key="3">
    <source>
        <dbReference type="Proteomes" id="UP000801492"/>
    </source>
</evidence>
<dbReference type="EMBL" id="VTPC01091091">
    <property type="protein sequence ID" value="KAF2879715.1"/>
    <property type="molecule type" value="Genomic_DNA"/>
</dbReference>
<dbReference type="Proteomes" id="UP000801492">
    <property type="component" value="Unassembled WGS sequence"/>
</dbReference>
<comment type="caution">
    <text evidence="2">The sequence shown here is derived from an EMBL/GenBank/DDBJ whole genome shotgun (WGS) entry which is preliminary data.</text>
</comment>
<dbReference type="PANTHER" id="PTHR47272">
    <property type="entry name" value="DDE_TNP_1_7 DOMAIN-CONTAINING PROTEIN"/>
    <property type="match status" value="1"/>
</dbReference>
<dbReference type="InterPro" id="IPR029526">
    <property type="entry name" value="PGBD"/>
</dbReference>
<protein>
    <recommendedName>
        <fullName evidence="1">PiggyBac transposable element-derived protein domain-containing protein</fullName>
    </recommendedName>
</protein>
<proteinExistence type="predicted"/>
<accession>A0A8K0C9R7</accession>
<name>A0A8K0C9R7_IGNLU</name>
<evidence type="ECO:0000259" key="1">
    <source>
        <dbReference type="Pfam" id="PF13843"/>
    </source>
</evidence>
<keyword evidence="3" id="KW-1185">Reference proteome</keyword>
<sequence length="144" mass="16721">MLCVVPNEAPDLDAAANAVLRLSQIIPSHQKHILYFVNFHATLPLMVYLYNRGIYSLETIRANRISKRKRFIDKEIPNQSRGYATEDVDSCYGVELLIYLYEIHCTYVGVLLFKSVNDCTPKNVSRYDRTQKKRSRLSNYNSRV</sequence>
<gene>
    <name evidence="2" type="ORF">ILUMI_26454</name>
</gene>
<evidence type="ECO:0000313" key="2">
    <source>
        <dbReference type="EMBL" id="KAF2879715.1"/>
    </source>
</evidence>
<feature type="domain" description="PiggyBac transposable element-derived protein" evidence="1">
    <location>
        <begin position="9"/>
        <end position="141"/>
    </location>
</feature>
<reference evidence="2" key="1">
    <citation type="submission" date="2019-08" db="EMBL/GenBank/DDBJ databases">
        <title>The genome of the North American firefly Photinus pyralis.</title>
        <authorList>
            <consortium name="Photinus pyralis genome working group"/>
            <person name="Fallon T.R."/>
            <person name="Sander Lower S.E."/>
            <person name="Weng J.-K."/>
        </authorList>
    </citation>
    <scope>NUCLEOTIDE SEQUENCE</scope>
    <source>
        <strain evidence="2">TRF0915ILg1</strain>
        <tissue evidence="2">Whole body</tissue>
    </source>
</reference>